<dbReference type="AlphaFoldDB" id="A0A1I7ULH5"/>
<protein>
    <submittedName>
        <fullName evidence="2">Cytoplasmic dynein 2 heavy chain 1</fullName>
    </submittedName>
</protein>
<dbReference type="eggNOG" id="ENOG502T3F9">
    <property type="taxonomic scope" value="Eukaryota"/>
</dbReference>
<dbReference type="Proteomes" id="UP000095282">
    <property type="component" value="Unplaced"/>
</dbReference>
<dbReference type="STRING" id="1561998.A0A1I7ULH5"/>
<evidence type="ECO:0000313" key="2">
    <source>
        <dbReference type="WBParaSite" id="Csp11.Scaffold630.g17158.t1"/>
    </source>
</evidence>
<name>A0A1I7ULH5_9PELO</name>
<dbReference type="InterPro" id="IPR007767">
    <property type="entry name" value="DUF684"/>
</dbReference>
<sequence>MKVKISEVKVEPKPMTEDQMETARTHINNAVALADSALETTKAIVIIDYRNRLNAVQGVGDVIKGVLKFIPGPPNPMVTKLGELEEKIKKIGQNMSDHFAEMKAFISEVKFSVKIMSPTLVLIKCMRDCLKCPGPDAIQNFREQYQKNSPLMLAYTCMSYLEQKSTNPLRMAMDAERVKTKAQFKRWESILEQMLKQFLYLEAFAGGLLGLKSEFNLDVLVNRAKEIGALIVDWKKECEKDETYWSEVKEYLEKYIPSHTHLNNQQKAKEIAAKLETYLTSDAFHVVVFNESTWQHDYTYHCPNEKTQIVGVWNKGKCCAFIYRSRKGNQMSMSDYENVRDQINNLREKKIELSFFNPMLTMIQKQMLDPKLVRGDGLICLIDDNRIPFIEVANCPQFVKGPDSNDKVVVQSDIGFGDVLLPIDGKASEVKVTEVKTEEKFMTLEQIDQAKTHINNTVAMADALLETRKALLEDDEAKNKLNAIQGVGDIIKGVLKLVPGAPNPMIEKLQLLETKVEKIGEKMSDHFAEIKAFITEVKFFVKIASPTSVLINCMRDCLKHPGPEAVQNFRMVYKKHSPLRLAYNLMSYLDRKATNPMRMAMDAEKVKTLTKFRKWEDMFRRILENFLFLEAFATGILEIKSQYNLDVLLSRTKEVLDSIEDWREEYKVDENYWDEVKGWFEKYITSHTHLTNQQKAKEIAAKLETYLTDDAFHVVVFNESKWQRDYTYYCPKESSQMIGVWNKGQCCAFIYRSRKANFMEDDEFQNVKNQVLNLREKKIVFNGDFEGLIQKQLVDTKLVRDDGLICFLDDYRIPFIEIANCPGYWKGSGFWELVYFDVTVTTVEDDLRKKVMLVSLP</sequence>
<dbReference type="WBParaSite" id="Csp11.Scaffold630.g17158.t1">
    <property type="protein sequence ID" value="Csp11.Scaffold630.g17158.t1"/>
    <property type="gene ID" value="Csp11.Scaffold630.g17158"/>
</dbReference>
<dbReference type="Pfam" id="PF05075">
    <property type="entry name" value="DUF684"/>
    <property type="match status" value="2"/>
</dbReference>
<organism evidence="1 2">
    <name type="scientific">Caenorhabditis tropicalis</name>
    <dbReference type="NCBI Taxonomy" id="1561998"/>
    <lineage>
        <taxon>Eukaryota</taxon>
        <taxon>Metazoa</taxon>
        <taxon>Ecdysozoa</taxon>
        <taxon>Nematoda</taxon>
        <taxon>Chromadorea</taxon>
        <taxon>Rhabditida</taxon>
        <taxon>Rhabditina</taxon>
        <taxon>Rhabditomorpha</taxon>
        <taxon>Rhabditoidea</taxon>
        <taxon>Rhabditidae</taxon>
        <taxon>Peloderinae</taxon>
        <taxon>Caenorhabditis</taxon>
    </lineage>
</organism>
<proteinExistence type="predicted"/>
<accession>A0A1I7ULH5</accession>
<dbReference type="PANTHER" id="PTHR31464">
    <property type="entry name" value="PROTEIN CBG01266"/>
    <property type="match status" value="1"/>
</dbReference>
<evidence type="ECO:0000313" key="1">
    <source>
        <dbReference type="Proteomes" id="UP000095282"/>
    </source>
</evidence>
<dbReference type="PANTHER" id="PTHR31464:SF3">
    <property type="entry name" value="AAA DOMAIN-CONTAINING PROTEIN-RELATED"/>
    <property type="match status" value="1"/>
</dbReference>
<reference evidence="2" key="1">
    <citation type="submission" date="2016-11" db="UniProtKB">
        <authorList>
            <consortium name="WormBaseParasite"/>
        </authorList>
    </citation>
    <scope>IDENTIFICATION</scope>
</reference>
<keyword evidence="1" id="KW-1185">Reference proteome</keyword>